<proteinExistence type="predicted"/>
<feature type="non-terminal residue" evidence="1">
    <location>
        <position position="1"/>
    </location>
</feature>
<keyword evidence="2" id="KW-1185">Reference proteome</keyword>
<comment type="caution">
    <text evidence="1">The sequence shown here is derived from an EMBL/GenBank/DDBJ whole genome shotgun (WGS) entry which is preliminary data.</text>
</comment>
<organism evidence="1 2">
    <name type="scientific">Albula glossodonta</name>
    <name type="common">roundjaw bonefish</name>
    <dbReference type="NCBI Taxonomy" id="121402"/>
    <lineage>
        <taxon>Eukaryota</taxon>
        <taxon>Metazoa</taxon>
        <taxon>Chordata</taxon>
        <taxon>Craniata</taxon>
        <taxon>Vertebrata</taxon>
        <taxon>Euteleostomi</taxon>
        <taxon>Actinopterygii</taxon>
        <taxon>Neopterygii</taxon>
        <taxon>Teleostei</taxon>
        <taxon>Albuliformes</taxon>
        <taxon>Albulidae</taxon>
        <taxon>Albula</taxon>
    </lineage>
</organism>
<accession>A0A8T2PCF6</accession>
<dbReference type="EMBL" id="JAFBMS010000015">
    <property type="protein sequence ID" value="KAG9346397.1"/>
    <property type="molecule type" value="Genomic_DNA"/>
</dbReference>
<name>A0A8T2PCF6_9TELE</name>
<protein>
    <submittedName>
        <fullName evidence="1">Uncharacterized protein</fullName>
    </submittedName>
</protein>
<dbReference type="Proteomes" id="UP000824540">
    <property type="component" value="Unassembled WGS sequence"/>
</dbReference>
<evidence type="ECO:0000313" key="2">
    <source>
        <dbReference type="Proteomes" id="UP000824540"/>
    </source>
</evidence>
<sequence length="94" mass="10573">MCLFERRLLSDQSQHVKGSRRAGLQRLLPAPSSPHESPFLPWPSLVYGFSFFPTLVEQQGGTQRVPEPVIAPLFDNVTITSVLRSERAVAMEEH</sequence>
<evidence type="ECO:0000313" key="1">
    <source>
        <dbReference type="EMBL" id="KAG9346397.1"/>
    </source>
</evidence>
<dbReference type="AlphaFoldDB" id="A0A8T2PCF6"/>
<reference evidence="1" key="1">
    <citation type="thesis" date="2021" institute="BYU ScholarsArchive" country="Provo, UT, USA">
        <title>Applications of and Algorithms for Genome Assembly and Genomic Analyses with an Emphasis on Marine Teleosts.</title>
        <authorList>
            <person name="Pickett B.D."/>
        </authorList>
    </citation>
    <scope>NUCLEOTIDE SEQUENCE</scope>
    <source>
        <strain evidence="1">HI-2016</strain>
    </source>
</reference>
<gene>
    <name evidence="1" type="ORF">JZ751_006708</name>
</gene>